<dbReference type="AlphaFoldDB" id="A0A9P4II97"/>
<comment type="subcellular location">
    <subcellularLocation>
        <location evidence="1">Membrane</location>
        <topology evidence="1">Multi-pass membrane protein</topology>
    </subcellularLocation>
</comment>
<proteinExistence type="predicted"/>
<feature type="transmembrane region" description="Helical" evidence="6">
    <location>
        <begin position="260"/>
        <end position="281"/>
    </location>
</feature>
<reference evidence="8" key="1">
    <citation type="journal article" date="2020" name="Stud. Mycol.">
        <title>101 Dothideomycetes genomes: a test case for predicting lifestyles and emergence of pathogens.</title>
        <authorList>
            <person name="Haridas S."/>
            <person name="Albert R."/>
            <person name="Binder M."/>
            <person name="Bloem J."/>
            <person name="Labutti K."/>
            <person name="Salamov A."/>
            <person name="Andreopoulos B."/>
            <person name="Baker S."/>
            <person name="Barry K."/>
            <person name="Bills G."/>
            <person name="Bluhm B."/>
            <person name="Cannon C."/>
            <person name="Castanera R."/>
            <person name="Culley D."/>
            <person name="Daum C."/>
            <person name="Ezra D."/>
            <person name="Gonzalez J."/>
            <person name="Henrissat B."/>
            <person name="Kuo A."/>
            <person name="Liang C."/>
            <person name="Lipzen A."/>
            <person name="Lutzoni F."/>
            <person name="Magnuson J."/>
            <person name="Mondo S."/>
            <person name="Nolan M."/>
            <person name="Ohm R."/>
            <person name="Pangilinan J."/>
            <person name="Park H.-J."/>
            <person name="Ramirez L."/>
            <person name="Alfaro M."/>
            <person name="Sun H."/>
            <person name="Tritt A."/>
            <person name="Yoshinaga Y."/>
            <person name="Zwiers L.-H."/>
            <person name="Turgeon B."/>
            <person name="Goodwin S."/>
            <person name="Spatafora J."/>
            <person name="Crous P."/>
            <person name="Grigoriev I."/>
        </authorList>
    </citation>
    <scope>NUCLEOTIDE SEQUENCE</scope>
    <source>
        <strain evidence="8">CBS 133067</strain>
    </source>
</reference>
<evidence type="ECO:0000313" key="9">
    <source>
        <dbReference type="Proteomes" id="UP000799772"/>
    </source>
</evidence>
<accession>A0A9P4II97</accession>
<dbReference type="PANTHER" id="PTHR13439">
    <property type="entry name" value="CT120 PROTEIN"/>
    <property type="match status" value="1"/>
</dbReference>
<dbReference type="OrthoDB" id="10266980at2759"/>
<feature type="transmembrane region" description="Helical" evidence="6">
    <location>
        <begin position="140"/>
        <end position="159"/>
    </location>
</feature>
<feature type="transmembrane region" description="Helical" evidence="6">
    <location>
        <begin position="198"/>
        <end position="215"/>
    </location>
</feature>
<feature type="domain" description="TLC" evidence="7">
    <location>
        <begin position="67"/>
        <end position="293"/>
    </location>
</feature>
<dbReference type="EMBL" id="ML978125">
    <property type="protein sequence ID" value="KAF2099769.1"/>
    <property type="molecule type" value="Genomic_DNA"/>
</dbReference>
<evidence type="ECO:0000256" key="5">
    <source>
        <dbReference type="PROSITE-ProRule" id="PRU00205"/>
    </source>
</evidence>
<sequence>MRDPFAPPASVARVFKPVANYLGLSTLPLHVHEIVLSFVVYEILFKVASPVLSRHFWPKTYNAFNRRTRINWDSRVTSQIQQAVILSLVIYTILTDPERTGTTWQTRLWGYNGITGLVQALAAGYFLWDVHISSVHMDVMGADSLAHATGWLLITLIGFRPFANYYGLNFMLYELSTPFLNNHWFFDKLGMTGSQAQWINGITLIVSFACARLIWGSQQSLLLYKDFWDAWHYTVPAGATCETLSISGVEIPVGCRKLPAWLAIMYVGGTTVLSILNFWWFGKMIEAVQKRFKPKAEGDKGNGDTKKDN</sequence>
<dbReference type="GO" id="GO:0016020">
    <property type="term" value="C:membrane"/>
    <property type="evidence" value="ECO:0007669"/>
    <property type="project" value="UniProtKB-SubCell"/>
</dbReference>
<evidence type="ECO:0000256" key="2">
    <source>
        <dbReference type="ARBA" id="ARBA00022692"/>
    </source>
</evidence>
<feature type="transmembrane region" description="Helical" evidence="6">
    <location>
        <begin position="109"/>
        <end position="128"/>
    </location>
</feature>
<comment type="caution">
    <text evidence="8">The sequence shown here is derived from an EMBL/GenBank/DDBJ whole genome shotgun (WGS) entry which is preliminary data.</text>
</comment>
<organism evidence="8 9">
    <name type="scientific">Rhizodiscina lignyota</name>
    <dbReference type="NCBI Taxonomy" id="1504668"/>
    <lineage>
        <taxon>Eukaryota</taxon>
        <taxon>Fungi</taxon>
        <taxon>Dikarya</taxon>
        <taxon>Ascomycota</taxon>
        <taxon>Pezizomycotina</taxon>
        <taxon>Dothideomycetes</taxon>
        <taxon>Pleosporomycetidae</taxon>
        <taxon>Aulographales</taxon>
        <taxon>Rhizodiscinaceae</taxon>
        <taxon>Rhizodiscina</taxon>
    </lineage>
</organism>
<evidence type="ECO:0000259" key="7">
    <source>
        <dbReference type="PROSITE" id="PS50922"/>
    </source>
</evidence>
<dbReference type="PANTHER" id="PTHR13439:SF0">
    <property type="entry name" value="TOPOISOMERASE I DAMAGE AFFECTED PROTEIN 4"/>
    <property type="match status" value="1"/>
</dbReference>
<dbReference type="InterPro" id="IPR006634">
    <property type="entry name" value="TLC-dom"/>
</dbReference>
<evidence type="ECO:0000256" key="6">
    <source>
        <dbReference type="SAM" id="Phobius"/>
    </source>
</evidence>
<evidence type="ECO:0000256" key="3">
    <source>
        <dbReference type="ARBA" id="ARBA00022989"/>
    </source>
</evidence>
<keyword evidence="3 6" id="KW-1133">Transmembrane helix</keyword>
<keyword evidence="2 5" id="KW-0812">Transmembrane</keyword>
<evidence type="ECO:0000256" key="4">
    <source>
        <dbReference type="ARBA" id="ARBA00023136"/>
    </source>
</evidence>
<dbReference type="GO" id="GO:0005783">
    <property type="term" value="C:endoplasmic reticulum"/>
    <property type="evidence" value="ECO:0007669"/>
    <property type="project" value="TreeGrafter"/>
</dbReference>
<dbReference type="Proteomes" id="UP000799772">
    <property type="component" value="Unassembled WGS sequence"/>
</dbReference>
<dbReference type="PROSITE" id="PS50922">
    <property type="entry name" value="TLC"/>
    <property type="match status" value="1"/>
</dbReference>
<evidence type="ECO:0000256" key="1">
    <source>
        <dbReference type="ARBA" id="ARBA00004141"/>
    </source>
</evidence>
<dbReference type="Pfam" id="PF03798">
    <property type="entry name" value="TRAM_LAG1_CLN8"/>
    <property type="match status" value="1"/>
</dbReference>
<dbReference type="SMART" id="SM00724">
    <property type="entry name" value="TLC"/>
    <property type="match status" value="1"/>
</dbReference>
<keyword evidence="4 5" id="KW-0472">Membrane</keyword>
<evidence type="ECO:0000313" key="8">
    <source>
        <dbReference type="EMBL" id="KAF2099769.1"/>
    </source>
</evidence>
<dbReference type="GO" id="GO:0055088">
    <property type="term" value="P:lipid homeostasis"/>
    <property type="evidence" value="ECO:0007669"/>
    <property type="project" value="TreeGrafter"/>
</dbReference>
<dbReference type="InterPro" id="IPR050846">
    <property type="entry name" value="TLCD"/>
</dbReference>
<keyword evidence="9" id="KW-1185">Reference proteome</keyword>
<name>A0A9P4II97_9PEZI</name>
<protein>
    <submittedName>
        <fullName evidence="8">DUF887-domain-containing protein</fullName>
    </submittedName>
</protein>
<gene>
    <name evidence="8" type="ORF">NA57DRAFT_65686</name>
</gene>